<feature type="region of interest" description="Disordered" evidence="1">
    <location>
        <begin position="19"/>
        <end position="86"/>
    </location>
</feature>
<name>A0AAV2GRX5_9ROSI</name>
<keyword evidence="3" id="KW-1185">Reference proteome</keyword>
<organism evidence="2 3">
    <name type="scientific">Linum trigynum</name>
    <dbReference type="NCBI Taxonomy" id="586398"/>
    <lineage>
        <taxon>Eukaryota</taxon>
        <taxon>Viridiplantae</taxon>
        <taxon>Streptophyta</taxon>
        <taxon>Embryophyta</taxon>
        <taxon>Tracheophyta</taxon>
        <taxon>Spermatophyta</taxon>
        <taxon>Magnoliopsida</taxon>
        <taxon>eudicotyledons</taxon>
        <taxon>Gunneridae</taxon>
        <taxon>Pentapetalae</taxon>
        <taxon>rosids</taxon>
        <taxon>fabids</taxon>
        <taxon>Malpighiales</taxon>
        <taxon>Linaceae</taxon>
        <taxon>Linum</taxon>
    </lineage>
</organism>
<evidence type="ECO:0000256" key="1">
    <source>
        <dbReference type="SAM" id="MobiDB-lite"/>
    </source>
</evidence>
<proteinExistence type="predicted"/>
<accession>A0AAV2GRX5</accession>
<dbReference type="AlphaFoldDB" id="A0AAV2GRX5"/>
<sequence length="86" mass="9211">MNSGDLACILVNFGVFESPTSSQDPRPLSGGFPPAQAPAAILSYGDPERFGRRNRKKKKPDVAADGDKCGYPVATEQEQLYPVPST</sequence>
<dbReference type="EMBL" id="OZ034822">
    <property type="protein sequence ID" value="CAL1412588.1"/>
    <property type="molecule type" value="Genomic_DNA"/>
</dbReference>
<gene>
    <name evidence="2" type="ORF">LTRI10_LOCUS51870</name>
</gene>
<reference evidence="2 3" key="1">
    <citation type="submission" date="2024-04" db="EMBL/GenBank/DDBJ databases">
        <authorList>
            <person name="Fracassetti M."/>
        </authorList>
    </citation>
    <scope>NUCLEOTIDE SEQUENCE [LARGE SCALE GENOMIC DNA]</scope>
</reference>
<evidence type="ECO:0000313" key="2">
    <source>
        <dbReference type="EMBL" id="CAL1412588.1"/>
    </source>
</evidence>
<dbReference type="Proteomes" id="UP001497516">
    <property type="component" value="Chromosome 9"/>
</dbReference>
<evidence type="ECO:0000313" key="3">
    <source>
        <dbReference type="Proteomes" id="UP001497516"/>
    </source>
</evidence>
<protein>
    <submittedName>
        <fullName evidence="2">Uncharacterized protein</fullName>
    </submittedName>
</protein>